<dbReference type="OrthoDB" id="651601at2759"/>
<feature type="compositionally biased region" description="Basic residues" evidence="6">
    <location>
        <begin position="736"/>
        <end position="747"/>
    </location>
</feature>
<keyword evidence="2" id="KW-0863">Zinc-finger</keyword>
<organism evidence="8 9">
    <name type="scientific">Aquilegia coerulea</name>
    <name type="common">Rocky mountain columbine</name>
    <dbReference type="NCBI Taxonomy" id="218851"/>
    <lineage>
        <taxon>Eukaryota</taxon>
        <taxon>Viridiplantae</taxon>
        <taxon>Streptophyta</taxon>
        <taxon>Embryophyta</taxon>
        <taxon>Tracheophyta</taxon>
        <taxon>Spermatophyta</taxon>
        <taxon>Magnoliopsida</taxon>
        <taxon>Ranunculales</taxon>
        <taxon>Ranunculaceae</taxon>
        <taxon>Thalictroideae</taxon>
        <taxon>Aquilegia</taxon>
    </lineage>
</organism>
<feature type="compositionally biased region" description="Basic and acidic residues" evidence="6">
    <location>
        <begin position="549"/>
        <end position="579"/>
    </location>
</feature>
<keyword evidence="1" id="KW-0479">Metal-binding</keyword>
<name>A0A2G5EPN4_AQUCA</name>
<dbReference type="STRING" id="218851.A0A2G5EPN4"/>
<feature type="compositionally biased region" description="Polar residues" evidence="6">
    <location>
        <begin position="142"/>
        <end position="155"/>
    </location>
</feature>
<feature type="compositionally biased region" description="Polar residues" evidence="6">
    <location>
        <begin position="646"/>
        <end position="660"/>
    </location>
</feature>
<keyword evidence="5" id="KW-0804">Transcription</keyword>
<keyword evidence="9" id="KW-1185">Reference proteome</keyword>
<dbReference type="InterPro" id="IPR011011">
    <property type="entry name" value="Znf_FYVE_PHD"/>
</dbReference>
<dbReference type="SUPFAM" id="SSF57903">
    <property type="entry name" value="FYVE/PHD zinc finger"/>
    <property type="match status" value="1"/>
</dbReference>
<evidence type="ECO:0000256" key="6">
    <source>
        <dbReference type="SAM" id="MobiDB-lite"/>
    </source>
</evidence>
<feature type="compositionally biased region" description="Basic and acidic residues" evidence="6">
    <location>
        <begin position="678"/>
        <end position="696"/>
    </location>
</feature>
<evidence type="ECO:0000256" key="3">
    <source>
        <dbReference type="ARBA" id="ARBA00022833"/>
    </source>
</evidence>
<keyword evidence="4" id="KW-0805">Transcription regulation</keyword>
<feature type="compositionally biased region" description="Basic and acidic residues" evidence="6">
    <location>
        <begin position="804"/>
        <end position="837"/>
    </location>
</feature>
<dbReference type="Pfam" id="PF23121">
    <property type="entry name" value="SPOC_AIPP2"/>
    <property type="match status" value="1"/>
</dbReference>
<dbReference type="PANTHER" id="PTHR33304">
    <property type="match status" value="1"/>
</dbReference>
<evidence type="ECO:0000313" key="8">
    <source>
        <dbReference type="EMBL" id="PIA57661.1"/>
    </source>
</evidence>
<feature type="domain" description="AIPP2-like SPOC-like" evidence="7">
    <location>
        <begin position="340"/>
        <end position="467"/>
    </location>
</feature>
<dbReference type="GO" id="GO:0140566">
    <property type="term" value="F:histone reader activity"/>
    <property type="evidence" value="ECO:0007669"/>
    <property type="project" value="InterPro"/>
</dbReference>
<proteinExistence type="predicted"/>
<dbReference type="GO" id="GO:0008270">
    <property type="term" value="F:zinc ion binding"/>
    <property type="evidence" value="ECO:0007669"/>
    <property type="project" value="UniProtKB-KW"/>
</dbReference>
<evidence type="ECO:0000256" key="5">
    <source>
        <dbReference type="ARBA" id="ARBA00023163"/>
    </source>
</evidence>
<dbReference type="EMBL" id="KZ305023">
    <property type="protein sequence ID" value="PIA57661.1"/>
    <property type="molecule type" value="Genomic_DNA"/>
</dbReference>
<feature type="compositionally biased region" description="Basic and acidic residues" evidence="6">
    <location>
        <begin position="601"/>
        <end position="622"/>
    </location>
</feature>
<protein>
    <recommendedName>
        <fullName evidence="7">AIPP2-like SPOC-like domain-containing protein</fullName>
    </recommendedName>
</protein>
<feature type="compositionally biased region" description="Polar residues" evidence="6">
    <location>
        <begin position="76"/>
        <end position="88"/>
    </location>
</feature>
<dbReference type="AlphaFoldDB" id="A0A2G5EPN4"/>
<keyword evidence="3" id="KW-0862">Zinc</keyword>
<feature type="region of interest" description="Disordered" evidence="6">
    <location>
        <begin position="64"/>
        <end position="92"/>
    </location>
</feature>
<dbReference type="Proteomes" id="UP000230069">
    <property type="component" value="Unassembled WGS sequence"/>
</dbReference>
<dbReference type="PANTHER" id="PTHR33304:SF36">
    <property type="entry name" value="GB|AAF26970.1-RELATED"/>
    <property type="match status" value="1"/>
</dbReference>
<sequence length="1036" mass="116392">MRNTSGQVCDTCGDVGKSKLIATCSNCHKFREHIYCMHPMLDEVPKSWYCEVCRCSMVHHDDFHSGDSRKNVGEEVQSSPKRQRTGATENGFLKVPDAPSARIAARLLSKRFVPKKVEKVKFLPAEGLCSRPSRATRKASFLQGSSRSQTNSIGINQRPPKMTSVPVAASKFSPENDHAYMSPGHPESLTGGKVQTISLQKQTVIFAQSCQDLKSSAHFSSKSSTSGNFGSVAVPGARDERHISDDTHCTPANNIGHIAHDVQEKAELKNTSSGLDKHGGTVDSVISEDYVHMEAPVDAFVRHDNETSKSNVLFEFGEEDLPSPPAVNDLPNPPAVNASWKGCFEILNSPREFYEGFQAYTPGKLSREAYSVLKEMPEILQFTLQPRLDTWPEIFRTNSPSGFDIALYFWADDVCRKKYNHLLEMMEKQDLSMHSHLNGVELLIFTSRQLPVESQRLSMQFYLWGVFLSSKVQHSSYDLKGKQYVVDFPSINSKFCEDMETNKVWGEEVIIEKSLPTNDTDACREWSDIPNYRGASMDKSELPNCGAPSRERKDMPKPRDVSRDRKDTPKSRVASKDGSDVLISRDASQDRSDMPNPQGASRDRSDIPKSRITCRDRSDMPKFRGAFKAGADTPNSRRAFRDRAVTRNSIPASMDRSGTPNCRRAYKDRSDTLNSSRASRERSDTSDSRDACRGRSDTPNSRGACRDRSNTPNTRCGDRLRKSSGACRDRSNTPNSRRRDRSRKSRSTRRDRSNTPNSKSRDRSRKSRGARRDRSNTPNSRRRDRSNTPNSRLRARRRNRSHKSRDARTDMPSSRRRDRWCNSRGAYRDRNDTPNFRHRDRSNRTSQVFDKIHSQQPIEERAVARHLHQDDFDAPGFPTSIQAPGFIVPIEERAVASHLHQDDVDAPPGFRTLIQAPGFTVPIEERAVARHLHQDDVDAPPGFPTPIQAPGFIVPIEERGIARHLHQGDVDAPPGFPTPIHALGSAVSVEERVVGRLHQGDFDATSGFPTPIHAPGFTAQVHPLPHEVDDFPPGFF</sequence>
<dbReference type="InterPro" id="IPR049914">
    <property type="entry name" value="PHD1-3/5-6"/>
</dbReference>
<dbReference type="Gene3D" id="3.30.40.10">
    <property type="entry name" value="Zinc/RING finger domain, C3HC4 (zinc finger)"/>
    <property type="match status" value="1"/>
</dbReference>
<feature type="compositionally biased region" description="Basic residues" evidence="6">
    <location>
        <begin position="793"/>
        <end position="803"/>
    </location>
</feature>
<evidence type="ECO:0000256" key="4">
    <source>
        <dbReference type="ARBA" id="ARBA00023015"/>
    </source>
</evidence>
<gene>
    <name evidence="8" type="ORF">AQUCO_00600415v1</name>
</gene>
<reference evidence="8 9" key="1">
    <citation type="submission" date="2017-09" db="EMBL/GenBank/DDBJ databases">
        <title>WGS assembly of Aquilegia coerulea Goldsmith.</title>
        <authorList>
            <person name="Hodges S."/>
            <person name="Kramer E."/>
            <person name="Nordborg M."/>
            <person name="Tomkins J."/>
            <person name="Borevitz J."/>
            <person name="Derieg N."/>
            <person name="Yan J."/>
            <person name="Mihaltcheva S."/>
            <person name="Hayes R.D."/>
            <person name="Rokhsar D."/>
        </authorList>
    </citation>
    <scope>NUCLEOTIDE SEQUENCE [LARGE SCALE GENOMIC DNA]</scope>
    <source>
        <strain evidence="9">cv. Goldsmith</strain>
    </source>
</reference>
<dbReference type="GO" id="GO:0034244">
    <property type="term" value="P:negative regulation of transcription elongation by RNA polymerase II"/>
    <property type="evidence" value="ECO:0007669"/>
    <property type="project" value="InterPro"/>
</dbReference>
<evidence type="ECO:0000256" key="2">
    <source>
        <dbReference type="ARBA" id="ARBA00022771"/>
    </source>
</evidence>
<feature type="compositionally biased region" description="Basic and acidic residues" evidence="6">
    <location>
        <begin position="64"/>
        <end position="73"/>
    </location>
</feature>
<evidence type="ECO:0000259" key="7">
    <source>
        <dbReference type="Pfam" id="PF23121"/>
    </source>
</evidence>
<evidence type="ECO:0000256" key="1">
    <source>
        <dbReference type="ARBA" id="ARBA00022723"/>
    </source>
</evidence>
<dbReference type="InterPro" id="IPR056280">
    <property type="entry name" value="AIPP2-like_SPOC"/>
</dbReference>
<feature type="compositionally biased region" description="Basic and acidic residues" evidence="6">
    <location>
        <begin position="716"/>
        <end position="731"/>
    </location>
</feature>
<accession>A0A2G5EPN4</accession>
<feature type="region of interest" description="Disordered" evidence="6">
    <location>
        <begin position="534"/>
        <end position="844"/>
    </location>
</feature>
<feature type="region of interest" description="Disordered" evidence="6">
    <location>
        <begin position="136"/>
        <end position="162"/>
    </location>
</feature>
<dbReference type="InParanoid" id="A0A2G5EPN4"/>
<dbReference type="InterPro" id="IPR013083">
    <property type="entry name" value="Znf_RING/FYVE/PHD"/>
</dbReference>
<evidence type="ECO:0000313" key="9">
    <source>
        <dbReference type="Proteomes" id="UP000230069"/>
    </source>
</evidence>